<dbReference type="EMBL" id="OCSU01000003">
    <property type="protein sequence ID" value="SOE87980.1"/>
    <property type="molecule type" value="Genomic_DNA"/>
</dbReference>
<dbReference type="AlphaFoldDB" id="A0A7Z7IC93"/>
<organism evidence="1 2">
    <name type="scientific">Caballeronia arationis</name>
    <dbReference type="NCBI Taxonomy" id="1777142"/>
    <lineage>
        <taxon>Bacteria</taxon>
        <taxon>Pseudomonadati</taxon>
        <taxon>Pseudomonadota</taxon>
        <taxon>Betaproteobacteria</taxon>
        <taxon>Burkholderiales</taxon>
        <taxon>Burkholderiaceae</taxon>
        <taxon>Caballeronia</taxon>
    </lineage>
</organism>
<proteinExistence type="predicted"/>
<comment type="caution">
    <text evidence="1">The sequence shown here is derived from an EMBL/GenBank/DDBJ whole genome shotgun (WGS) entry which is preliminary data.</text>
</comment>
<sequence>MEIFRLENYREQDLMVDIVRDLGKRDLPNIGVFESTKLRLRDKPAPSLAISPENLHAMVSVDQKTERRISISEVYRTTSPGCWISAATPRAPKRLMNWWSPRRLRSSLGSSSTHSKLVQRSSIRAEVGRVDLSRVPRGRRGSGVLSEALGKVAGCQ</sequence>
<protein>
    <submittedName>
        <fullName evidence="1">Uncharacterized protein</fullName>
    </submittedName>
</protein>
<gene>
    <name evidence="1" type="ORF">SAMN05446927_6569</name>
</gene>
<keyword evidence="2" id="KW-1185">Reference proteome</keyword>
<accession>A0A7Z7IC93</accession>
<evidence type="ECO:0000313" key="2">
    <source>
        <dbReference type="Proteomes" id="UP000219522"/>
    </source>
</evidence>
<evidence type="ECO:0000313" key="1">
    <source>
        <dbReference type="EMBL" id="SOE87980.1"/>
    </source>
</evidence>
<name>A0A7Z7IC93_9BURK</name>
<dbReference type="Proteomes" id="UP000219522">
    <property type="component" value="Unassembled WGS sequence"/>
</dbReference>
<dbReference type="RefSeq" id="WP_143753681.1">
    <property type="nucleotide sequence ID" value="NZ_OCSU01000003.1"/>
</dbReference>
<reference evidence="1 2" key="1">
    <citation type="submission" date="2017-09" db="EMBL/GenBank/DDBJ databases">
        <authorList>
            <person name="Varghese N."/>
            <person name="Submissions S."/>
        </authorList>
    </citation>
    <scope>NUCLEOTIDE SEQUENCE [LARGE SCALE GENOMIC DNA]</scope>
    <source>
        <strain evidence="1 2">OK806</strain>
    </source>
</reference>